<dbReference type="SUPFAM" id="SSF51126">
    <property type="entry name" value="Pectin lyase-like"/>
    <property type="match status" value="1"/>
</dbReference>
<accession>A0A6G7XET4</accession>
<feature type="compositionally biased region" description="Low complexity" evidence="1">
    <location>
        <begin position="92"/>
        <end position="105"/>
    </location>
</feature>
<keyword evidence="4" id="KW-1185">Reference proteome</keyword>
<dbReference type="InterPro" id="IPR001119">
    <property type="entry name" value="SLH_dom"/>
</dbReference>
<dbReference type="Gene3D" id="2.160.20.10">
    <property type="entry name" value="Single-stranded right-handed beta-helix, Pectin lyase-like"/>
    <property type="match status" value="1"/>
</dbReference>
<organism evidence="3 4">
    <name type="scientific">Leucobacter viscericola</name>
    <dbReference type="NCBI Taxonomy" id="2714935"/>
    <lineage>
        <taxon>Bacteria</taxon>
        <taxon>Bacillati</taxon>
        <taxon>Actinomycetota</taxon>
        <taxon>Actinomycetes</taxon>
        <taxon>Micrococcales</taxon>
        <taxon>Microbacteriaceae</taxon>
        <taxon>Leucobacter</taxon>
    </lineage>
</organism>
<feature type="compositionally biased region" description="Acidic residues" evidence="1">
    <location>
        <begin position="63"/>
        <end position="73"/>
    </location>
</feature>
<evidence type="ECO:0000313" key="4">
    <source>
        <dbReference type="Proteomes" id="UP000502677"/>
    </source>
</evidence>
<feature type="domain" description="SLH" evidence="2">
    <location>
        <begin position="598"/>
        <end position="661"/>
    </location>
</feature>
<feature type="domain" description="SLH" evidence="2">
    <location>
        <begin position="528"/>
        <end position="596"/>
    </location>
</feature>
<feature type="region of interest" description="Disordered" evidence="1">
    <location>
        <begin position="63"/>
        <end position="105"/>
    </location>
</feature>
<dbReference type="Pfam" id="PF00395">
    <property type="entry name" value="SLH"/>
    <property type="match status" value="3"/>
</dbReference>
<gene>
    <name evidence="3" type="ORF">G7068_07295</name>
</gene>
<evidence type="ECO:0000256" key="1">
    <source>
        <dbReference type="SAM" id="MobiDB-lite"/>
    </source>
</evidence>
<dbReference type="InterPro" id="IPR006626">
    <property type="entry name" value="PbH1"/>
</dbReference>
<dbReference type="InterPro" id="IPR043504">
    <property type="entry name" value="Peptidase_S1_PA_chymotrypsin"/>
</dbReference>
<proteinExistence type="predicted"/>
<dbReference type="InterPro" id="IPR009003">
    <property type="entry name" value="Peptidase_S1_PA"/>
</dbReference>
<dbReference type="InterPro" id="IPR012334">
    <property type="entry name" value="Pectin_lyas_fold"/>
</dbReference>
<dbReference type="AlphaFoldDB" id="A0A6G7XET4"/>
<name>A0A6G7XET4_9MICO</name>
<dbReference type="SMART" id="SM00710">
    <property type="entry name" value="PbH1"/>
    <property type="match status" value="4"/>
</dbReference>
<evidence type="ECO:0000313" key="3">
    <source>
        <dbReference type="EMBL" id="QIK63022.1"/>
    </source>
</evidence>
<feature type="domain" description="SLH" evidence="2">
    <location>
        <begin position="467"/>
        <end position="527"/>
    </location>
</feature>
<dbReference type="InterPro" id="IPR011050">
    <property type="entry name" value="Pectin_lyase_fold/virulence"/>
</dbReference>
<dbReference type="RefSeq" id="WP_166290650.1">
    <property type="nucleotide sequence ID" value="NZ_CP049863.1"/>
</dbReference>
<dbReference type="Gene3D" id="2.40.10.10">
    <property type="entry name" value="Trypsin-like serine proteases"/>
    <property type="match status" value="2"/>
</dbReference>
<protein>
    <recommendedName>
        <fullName evidence="2">SLH domain-containing protein</fullName>
    </recommendedName>
</protein>
<dbReference type="KEGG" id="lvi:G7068_07295"/>
<dbReference type="EMBL" id="CP049863">
    <property type="protein sequence ID" value="QIK63022.1"/>
    <property type="molecule type" value="Genomic_DNA"/>
</dbReference>
<feature type="compositionally biased region" description="Polar residues" evidence="1">
    <location>
        <begin position="75"/>
        <end position="89"/>
    </location>
</feature>
<dbReference type="Proteomes" id="UP000502677">
    <property type="component" value="Chromosome"/>
</dbReference>
<dbReference type="SUPFAM" id="SSF50494">
    <property type="entry name" value="Trypsin-like serine proteases"/>
    <property type="match status" value="1"/>
</dbReference>
<sequence>MENSSLGLVRVINVRPVRRKSSSKGLKVSLIAFLAAAMVVVGTPNPALADPQPPESDLFVEDQVEESGQDAEPELSNTEISDESLSAKSASEPEPVQPAVEEPLPTASAEAVSDLKYLGDLFASAQAGATITVPARTYNLTGDVIELPYASNVTVIATGATFTGQATFGSALGQGLKWTGGTFTAGGSGGSVHFALMQVKNAAFTDMKFDRAVAFRTHVFDVMASDSIRINNIRVIGYGSGTDFTGLTDHARYAEAVQIDRHAEGSGGNAWNYGLDRLFKKRAGGNYFLPDRHSTNVTVENSTFEAARDGSGKVISWAQSPIGQHFAGSSNEAINIVFRNNVVIDPVPVGGTAYDGALHFSPVAGLTVTGNTFRANERIGVWIQLVTEKKLTKGVNISGNKFYGMKPSNSFVNISVVGNAAGSAPLVSGVSIKDNSSYVEDIVPMRVAQQGKTARIAPITQSNNVYRGPNFYDVPESYGFFKEIKWMKDAGITTGNADGSFEPKVNTSRVAIAAFMYRAKKASYTGPSSSPFADVQPGDKFYNEIAWMHKEGISTGTSQGPGKKPLFLPSDSISREAMAAFMYRSEKATAPAPAVSPFADVKTTDTFYKQIAWMHSSGISNGTKQPSGKPLFEPKNLVTREATAVFLYRVRAEPDALKYNYLSGHVTNFPGRKCTGGYVVAGTSGTFIMTAGHCGNTGQIVSGTQAPFAKVAAKKPTDGSDSLLMSAYAGVTLPQIVIDPVGKQYPGTNGQIKGVVSSSRQVEGFLVGKMGATSGWTEGKITGEISWYGRTAICSTAQTRPGDSGGPVWRSENGVVRAVGMMVAYEPATGHGCYLPMDQLLKDWGAWLPLYGGGTAPASSASESQIPSDLPKLDSRNFVEAVG</sequence>
<evidence type="ECO:0000259" key="2">
    <source>
        <dbReference type="PROSITE" id="PS51272"/>
    </source>
</evidence>
<reference evidence="3 4" key="1">
    <citation type="submission" date="2020-03" db="EMBL/GenBank/DDBJ databases">
        <title>Leucobacter sp. nov., isolated from beetles.</title>
        <authorList>
            <person name="Hyun D.-W."/>
            <person name="Bae J.-W."/>
        </authorList>
    </citation>
    <scope>NUCLEOTIDE SEQUENCE [LARGE SCALE GENOMIC DNA]</scope>
    <source>
        <strain evidence="3 4">HDW9C</strain>
    </source>
</reference>
<dbReference type="PROSITE" id="PS51272">
    <property type="entry name" value="SLH"/>
    <property type="match status" value="3"/>
</dbReference>